<organism evidence="2 3">
    <name type="scientific">Methylosinus trichosporium (strain ATCC 35070 / NCIMB 11131 / UNIQEM 75 / OB3b)</name>
    <dbReference type="NCBI Taxonomy" id="595536"/>
    <lineage>
        <taxon>Bacteria</taxon>
        <taxon>Pseudomonadati</taxon>
        <taxon>Pseudomonadota</taxon>
        <taxon>Alphaproteobacteria</taxon>
        <taxon>Hyphomicrobiales</taxon>
        <taxon>Methylocystaceae</taxon>
        <taxon>Methylosinus</taxon>
    </lineage>
</organism>
<keyword evidence="3" id="KW-1185">Reference proteome</keyword>
<dbReference type="EMBL" id="CP023737">
    <property type="protein sequence ID" value="ATQ68233.1"/>
    <property type="molecule type" value="Genomic_DNA"/>
</dbReference>
<keyword evidence="1" id="KW-0732">Signal</keyword>
<name>A0A2D2CZP9_METT3</name>
<sequence>MKRILIMATALASALSLSACNTPGERATGGALIGGASGAAIGAAASGGRAGGTLAGAALGAATGAVVGAATAPQPEPGYYPPPPPPPPRCARWGWDDYGNRVCIRFYRGGY</sequence>
<dbReference type="KEGG" id="mtw:CQW49_10380"/>
<dbReference type="RefSeq" id="WP_003613548.1">
    <property type="nucleotide sequence ID" value="NZ_ADVE02000001.1"/>
</dbReference>
<dbReference type="STRING" id="595536.GCA_000178815_03087"/>
<protein>
    <recommendedName>
        <fullName evidence="4">Glycine zipper domain-containing protein</fullName>
    </recommendedName>
</protein>
<evidence type="ECO:0008006" key="4">
    <source>
        <dbReference type="Google" id="ProtNLM"/>
    </source>
</evidence>
<dbReference type="AlphaFoldDB" id="A0A2D2CZP9"/>
<evidence type="ECO:0000256" key="1">
    <source>
        <dbReference type="SAM" id="SignalP"/>
    </source>
</evidence>
<gene>
    <name evidence="2" type="ORF">CQW49_10380</name>
</gene>
<evidence type="ECO:0000313" key="2">
    <source>
        <dbReference type="EMBL" id="ATQ68233.1"/>
    </source>
</evidence>
<evidence type="ECO:0000313" key="3">
    <source>
        <dbReference type="Proteomes" id="UP000230709"/>
    </source>
</evidence>
<dbReference type="Proteomes" id="UP000230709">
    <property type="component" value="Chromosome"/>
</dbReference>
<feature type="chain" id="PRO_5013857563" description="Glycine zipper domain-containing protein" evidence="1">
    <location>
        <begin position="20"/>
        <end position="111"/>
    </location>
</feature>
<reference evidence="3" key="1">
    <citation type="submission" date="2017-10" db="EMBL/GenBank/DDBJ databases">
        <title>Completed PacBio SMRT sequence of Methylosinus trichosporium OB3b reveals presence of a third large plasmid.</title>
        <authorList>
            <person name="Charles T.C."/>
            <person name="Lynch M.D.J."/>
            <person name="Heil J.R."/>
            <person name="Cheng J."/>
        </authorList>
    </citation>
    <scope>NUCLEOTIDE SEQUENCE [LARGE SCALE GENOMIC DNA]</scope>
    <source>
        <strain evidence="3">OB3b</strain>
    </source>
</reference>
<accession>A0A2D2CZP9</accession>
<feature type="signal peptide" evidence="1">
    <location>
        <begin position="1"/>
        <end position="19"/>
    </location>
</feature>
<dbReference type="PROSITE" id="PS51257">
    <property type="entry name" value="PROKAR_LIPOPROTEIN"/>
    <property type="match status" value="1"/>
</dbReference>
<proteinExistence type="predicted"/>